<accession>A0A2T6ZZR2</accession>
<name>A0A2T6ZZR2_TUBBO</name>
<reference evidence="2 3" key="1">
    <citation type="submission" date="2017-04" db="EMBL/GenBank/DDBJ databases">
        <title>Draft genome sequence of Tuber borchii Vittad., a whitish edible truffle.</title>
        <authorList>
            <consortium name="DOE Joint Genome Institute"/>
            <person name="Murat C."/>
            <person name="Kuo A."/>
            <person name="Barry K.W."/>
            <person name="Clum A."/>
            <person name="Dockter R.B."/>
            <person name="Fauchery L."/>
            <person name="Iotti M."/>
            <person name="Kohler A."/>
            <person name="Labutti K."/>
            <person name="Lindquist E.A."/>
            <person name="Lipzen A."/>
            <person name="Ohm R.A."/>
            <person name="Wang M."/>
            <person name="Grigoriev I.V."/>
            <person name="Zambonelli A."/>
            <person name="Martin F.M."/>
        </authorList>
    </citation>
    <scope>NUCLEOTIDE SEQUENCE [LARGE SCALE GENOMIC DNA]</scope>
    <source>
        <strain evidence="2 3">Tbo3840</strain>
    </source>
</reference>
<protein>
    <submittedName>
        <fullName evidence="2">Uncharacterized protein</fullName>
    </submittedName>
</protein>
<organism evidence="2 3">
    <name type="scientific">Tuber borchii</name>
    <name type="common">White truffle</name>
    <dbReference type="NCBI Taxonomy" id="42251"/>
    <lineage>
        <taxon>Eukaryota</taxon>
        <taxon>Fungi</taxon>
        <taxon>Dikarya</taxon>
        <taxon>Ascomycota</taxon>
        <taxon>Pezizomycotina</taxon>
        <taxon>Pezizomycetes</taxon>
        <taxon>Pezizales</taxon>
        <taxon>Tuberaceae</taxon>
        <taxon>Tuber</taxon>
    </lineage>
</organism>
<feature type="region of interest" description="Disordered" evidence="1">
    <location>
        <begin position="72"/>
        <end position="142"/>
    </location>
</feature>
<gene>
    <name evidence="2" type="ORF">B9Z19DRAFT_1078263</name>
</gene>
<proteinExistence type="predicted"/>
<dbReference type="Proteomes" id="UP000244722">
    <property type="component" value="Unassembled WGS sequence"/>
</dbReference>
<feature type="compositionally biased region" description="Basic residues" evidence="1">
    <location>
        <begin position="76"/>
        <end position="88"/>
    </location>
</feature>
<evidence type="ECO:0000313" key="3">
    <source>
        <dbReference type="Proteomes" id="UP000244722"/>
    </source>
</evidence>
<evidence type="ECO:0000256" key="1">
    <source>
        <dbReference type="SAM" id="MobiDB-lite"/>
    </source>
</evidence>
<dbReference type="AlphaFoldDB" id="A0A2T6ZZR2"/>
<feature type="compositionally biased region" description="Polar residues" evidence="1">
    <location>
        <begin position="103"/>
        <end position="121"/>
    </location>
</feature>
<evidence type="ECO:0000313" key="2">
    <source>
        <dbReference type="EMBL" id="PUU80977.1"/>
    </source>
</evidence>
<comment type="caution">
    <text evidence="2">The sequence shown here is derived from an EMBL/GenBank/DDBJ whole genome shotgun (WGS) entry which is preliminary data.</text>
</comment>
<sequence length="142" mass="16595">MEESTRTELTIRYKPYESKTLPCESIRALRHHILDIYESGKFEISAFEIFNSPFETMDRQPPLLMLPTRTLPLHSHYPHSTRKKKYKKITGTPQPYPLAATTPPWTKSKTHQSNSSTPQTKNYEKKSTPYSKLMRKPLQSQN</sequence>
<dbReference type="EMBL" id="NESQ01000053">
    <property type="protein sequence ID" value="PUU80977.1"/>
    <property type="molecule type" value="Genomic_DNA"/>
</dbReference>
<keyword evidence="3" id="KW-1185">Reference proteome</keyword>